<dbReference type="GO" id="GO:0003700">
    <property type="term" value="F:DNA-binding transcription factor activity"/>
    <property type="evidence" value="ECO:0007669"/>
    <property type="project" value="TreeGrafter"/>
</dbReference>
<evidence type="ECO:0000313" key="3">
    <source>
        <dbReference type="EMBL" id="MRV72925.1"/>
    </source>
</evidence>
<dbReference type="SUPFAM" id="SSF47413">
    <property type="entry name" value="lambda repressor-like DNA-binding domains"/>
    <property type="match status" value="1"/>
</dbReference>
<dbReference type="EMBL" id="WKJJ01000008">
    <property type="protein sequence ID" value="MRV72925.1"/>
    <property type="molecule type" value="Genomic_DNA"/>
</dbReference>
<dbReference type="GO" id="GO:0005829">
    <property type="term" value="C:cytosol"/>
    <property type="evidence" value="ECO:0007669"/>
    <property type="project" value="TreeGrafter"/>
</dbReference>
<organism evidence="3 4">
    <name type="scientific">Pseudoduganella rivuli</name>
    <dbReference type="NCBI Taxonomy" id="2666085"/>
    <lineage>
        <taxon>Bacteria</taxon>
        <taxon>Pseudomonadati</taxon>
        <taxon>Pseudomonadota</taxon>
        <taxon>Betaproteobacteria</taxon>
        <taxon>Burkholderiales</taxon>
        <taxon>Oxalobacteraceae</taxon>
        <taxon>Telluria group</taxon>
        <taxon>Pseudoduganella</taxon>
    </lineage>
</organism>
<accession>A0A7X2IN41</accession>
<evidence type="ECO:0000256" key="1">
    <source>
        <dbReference type="ARBA" id="ARBA00023125"/>
    </source>
</evidence>
<dbReference type="Gene3D" id="1.10.260.40">
    <property type="entry name" value="lambda repressor-like DNA-binding domains"/>
    <property type="match status" value="1"/>
</dbReference>
<protein>
    <submittedName>
        <fullName evidence="3">Helix-turn-helix domain-containing protein</fullName>
    </submittedName>
</protein>
<evidence type="ECO:0000259" key="2">
    <source>
        <dbReference type="PROSITE" id="PS50943"/>
    </source>
</evidence>
<dbReference type="GO" id="GO:0003677">
    <property type="term" value="F:DNA binding"/>
    <property type="evidence" value="ECO:0007669"/>
    <property type="project" value="UniProtKB-KW"/>
</dbReference>
<reference evidence="3 4" key="1">
    <citation type="submission" date="2019-11" db="EMBL/GenBank/DDBJ databases">
        <title>Novel species isolated from a subtropical stream in China.</title>
        <authorList>
            <person name="Lu H."/>
        </authorList>
    </citation>
    <scope>NUCLEOTIDE SEQUENCE [LARGE SCALE GENOMIC DNA]</scope>
    <source>
        <strain evidence="3 4">FT92W</strain>
    </source>
</reference>
<keyword evidence="1" id="KW-0238">DNA-binding</keyword>
<sequence>MRSRKAAPPPACEDTMLTREFGLAIRRLREARGWSQERLAEAADMNRSYIGEVERGAAIPSLVTIDKLAAALGTSASGVLAHCELALAEAL</sequence>
<comment type="caution">
    <text evidence="3">The sequence shown here is derived from an EMBL/GenBank/DDBJ whole genome shotgun (WGS) entry which is preliminary data.</text>
</comment>
<evidence type="ECO:0000313" key="4">
    <source>
        <dbReference type="Proteomes" id="UP000446768"/>
    </source>
</evidence>
<dbReference type="Proteomes" id="UP000446768">
    <property type="component" value="Unassembled WGS sequence"/>
</dbReference>
<dbReference type="PANTHER" id="PTHR46797">
    <property type="entry name" value="HTH-TYPE TRANSCRIPTIONAL REGULATOR"/>
    <property type="match status" value="1"/>
</dbReference>
<dbReference type="InterPro" id="IPR050807">
    <property type="entry name" value="TransReg_Diox_bact_type"/>
</dbReference>
<dbReference type="InterPro" id="IPR001387">
    <property type="entry name" value="Cro/C1-type_HTH"/>
</dbReference>
<dbReference type="PANTHER" id="PTHR46797:SF1">
    <property type="entry name" value="METHYLPHOSPHONATE SYNTHASE"/>
    <property type="match status" value="1"/>
</dbReference>
<proteinExistence type="predicted"/>
<feature type="domain" description="HTH cro/C1-type" evidence="2">
    <location>
        <begin position="25"/>
        <end position="79"/>
    </location>
</feature>
<dbReference type="AlphaFoldDB" id="A0A7X2IN41"/>
<dbReference type="PROSITE" id="PS50943">
    <property type="entry name" value="HTH_CROC1"/>
    <property type="match status" value="1"/>
</dbReference>
<gene>
    <name evidence="3" type="ORF">GJ700_14545</name>
</gene>
<dbReference type="Pfam" id="PF01381">
    <property type="entry name" value="HTH_3"/>
    <property type="match status" value="1"/>
</dbReference>
<dbReference type="CDD" id="cd00093">
    <property type="entry name" value="HTH_XRE"/>
    <property type="match status" value="1"/>
</dbReference>
<dbReference type="InterPro" id="IPR010982">
    <property type="entry name" value="Lambda_DNA-bd_dom_sf"/>
</dbReference>
<dbReference type="SMART" id="SM00530">
    <property type="entry name" value="HTH_XRE"/>
    <property type="match status" value="1"/>
</dbReference>
<keyword evidence="4" id="KW-1185">Reference proteome</keyword>
<name>A0A7X2IN41_9BURK</name>